<reference evidence="2 4" key="1">
    <citation type="submission" date="2008-03" db="EMBL/GenBank/DDBJ databases">
        <title>Annotation of Ixodes scapularis.</title>
        <authorList>
            <consortium name="Ixodes scapularis Genome Project Consortium"/>
            <person name="Caler E."/>
            <person name="Hannick L.I."/>
            <person name="Bidwell S."/>
            <person name="Joardar V."/>
            <person name="Thiagarajan M."/>
            <person name="Amedeo P."/>
            <person name="Galinsky K.J."/>
            <person name="Schobel S."/>
            <person name="Inman J."/>
            <person name="Hostetler J."/>
            <person name="Miller J."/>
            <person name="Hammond M."/>
            <person name="Megy K."/>
            <person name="Lawson D."/>
            <person name="Kodira C."/>
            <person name="Sutton G."/>
            <person name="Meyer J."/>
            <person name="Hill C.A."/>
            <person name="Birren B."/>
            <person name="Nene V."/>
            <person name="Collins F."/>
            <person name="Alarcon-Chaidez F."/>
            <person name="Wikel S."/>
            <person name="Strausberg R."/>
        </authorList>
    </citation>
    <scope>NUCLEOTIDE SEQUENCE [LARGE SCALE GENOMIC DNA]</scope>
    <source>
        <strain evidence="4">Wikel</strain>
        <strain evidence="2">Wikel colony</strain>
    </source>
</reference>
<gene>
    <name evidence="2" type="ORF">IscW_ISCW018905</name>
</gene>
<organism>
    <name type="scientific">Ixodes scapularis</name>
    <name type="common">Black-legged tick</name>
    <name type="synonym">Deer tick</name>
    <dbReference type="NCBI Taxonomy" id="6945"/>
    <lineage>
        <taxon>Eukaryota</taxon>
        <taxon>Metazoa</taxon>
        <taxon>Ecdysozoa</taxon>
        <taxon>Arthropoda</taxon>
        <taxon>Chelicerata</taxon>
        <taxon>Arachnida</taxon>
        <taxon>Acari</taxon>
        <taxon>Parasitiformes</taxon>
        <taxon>Ixodida</taxon>
        <taxon>Ixodoidea</taxon>
        <taxon>Ixodidae</taxon>
        <taxon>Ixodinae</taxon>
        <taxon>Ixodes</taxon>
    </lineage>
</organism>
<feature type="region of interest" description="Disordered" evidence="1">
    <location>
        <begin position="1"/>
        <end position="82"/>
    </location>
</feature>
<proteinExistence type="predicted"/>
<dbReference type="VEuPathDB" id="VectorBase:ISCI018905"/>
<feature type="compositionally biased region" description="Polar residues" evidence="1">
    <location>
        <begin position="58"/>
        <end position="82"/>
    </location>
</feature>
<name>B7PQX1_IXOSC</name>
<evidence type="ECO:0000313" key="4">
    <source>
        <dbReference type="Proteomes" id="UP000001555"/>
    </source>
</evidence>
<evidence type="ECO:0000313" key="3">
    <source>
        <dbReference type="EnsemblMetazoa" id="ISCW018905-PA"/>
    </source>
</evidence>
<dbReference type="Proteomes" id="UP000001555">
    <property type="component" value="Unassembled WGS sequence"/>
</dbReference>
<dbReference type="EMBL" id="DS768650">
    <property type="protein sequence ID" value="EEC08993.1"/>
    <property type="molecule type" value="Genomic_DNA"/>
</dbReference>
<evidence type="ECO:0000256" key="1">
    <source>
        <dbReference type="SAM" id="MobiDB-lite"/>
    </source>
</evidence>
<keyword evidence="4" id="KW-1185">Reference proteome</keyword>
<dbReference type="PaxDb" id="6945-B7PQX1"/>
<dbReference type="EnsemblMetazoa" id="ISCW018905-RA">
    <property type="protein sequence ID" value="ISCW018905-PA"/>
    <property type="gene ID" value="ISCW018905"/>
</dbReference>
<protein>
    <submittedName>
        <fullName evidence="2 3">Uncharacterized protein</fullName>
    </submittedName>
</protein>
<evidence type="ECO:0000313" key="2">
    <source>
        <dbReference type="EMBL" id="EEC08993.1"/>
    </source>
</evidence>
<reference evidence="3" key="2">
    <citation type="submission" date="2020-05" db="UniProtKB">
        <authorList>
            <consortium name="EnsemblMetazoa"/>
        </authorList>
    </citation>
    <scope>IDENTIFICATION</scope>
    <source>
        <strain evidence="3">wikel</strain>
    </source>
</reference>
<feature type="compositionally biased region" description="Acidic residues" evidence="1">
    <location>
        <begin position="40"/>
        <end position="56"/>
    </location>
</feature>
<dbReference type="EMBL" id="ABJB010864027">
    <property type="status" value="NOT_ANNOTATED_CDS"/>
    <property type="molecule type" value="Genomic_DNA"/>
</dbReference>
<dbReference type="HOGENOM" id="CLU_2560823_0_0_1"/>
<accession>B7PQX1</accession>
<sequence>MADDEVPQGDKAAATSDLPAGTKPAAETESSAPVDSACDSADEDNEEFFDAEDFSEAGETTPTTAVTLSQVDRGNELSSFVD</sequence>
<dbReference type="EMBL" id="ABJB010584952">
    <property type="status" value="NOT_ANNOTATED_CDS"/>
    <property type="molecule type" value="Genomic_DNA"/>
</dbReference>
<dbReference type="VEuPathDB" id="VectorBase:ISCW018905"/>
<dbReference type="InParanoid" id="B7PQX1"/>
<dbReference type="AlphaFoldDB" id="B7PQX1"/>